<dbReference type="Proteomes" id="UP000214666">
    <property type="component" value="Chromosome"/>
</dbReference>
<organism evidence="2 3">
    <name type="scientific">Paenibacillus kribbensis</name>
    <dbReference type="NCBI Taxonomy" id="172713"/>
    <lineage>
        <taxon>Bacteria</taxon>
        <taxon>Bacillati</taxon>
        <taxon>Bacillota</taxon>
        <taxon>Bacilli</taxon>
        <taxon>Bacillales</taxon>
        <taxon>Paenibacillaceae</taxon>
        <taxon>Paenibacillus</taxon>
    </lineage>
</organism>
<feature type="transmembrane region" description="Helical" evidence="1">
    <location>
        <begin position="6"/>
        <end position="26"/>
    </location>
</feature>
<dbReference type="KEGG" id="pkb:B4V02_23820"/>
<evidence type="ECO:0000313" key="2">
    <source>
        <dbReference type="EMBL" id="ASR49497.1"/>
    </source>
</evidence>
<evidence type="ECO:0000256" key="1">
    <source>
        <dbReference type="SAM" id="Phobius"/>
    </source>
</evidence>
<evidence type="ECO:0000313" key="3">
    <source>
        <dbReference type="Proteomes" id="UP000214666"/>
    </source>
</evidence>
<reference evidence="2 3" key="1">
    <citation type="submission" date="2017-03" db="EMBL/GenBank/DDBJ databases">
        <title>Complete genome sequence of Paenibacillus Kribbensis producing bioflocculants.</title>
        <authorList>
            <person name="Lee H.-G."/>
            <person name="Oh H.-M."/>
        </authorList>
    </citation>
    <scope>NUCLEOTIDE SEQUENCE [LARGE SCALE GENOMIC DNA]</scope>
    <source>
        <strain evidence="2 3">AM49</strain>
    </source>
</reference>
<dbReference type="InterPro" id="IPR024419">
    <property type="entry name" value="YvrJ"/>
</dbReference>
<keyword evidence="1" id="KW-1133">Transmembrane helix</keyword>
<keyword evidence="1" id="KW-0812">Transmembrane</keyword>
<dbReference type="Pfam" id="PF12841">
    <property type="entry name" value="YvrJ"/>
    <property type="match status" value="1"/>
</dbReference>
<accession>A0A222WSI2</accession>
<evidence type="ECO:0008006" key="4">
    <source>
        <dbReference type="Google" id="ProtNLM"/>
    </source>
</evidence>
<dbReference type="RefSeq" id="WP_094156680.1">
    <property type="nucleotide sequence ID" value="NZ_CP020028.1"/>
</dbReference>
<keyword evidence="3" id="KW-1185">Reference proteome</keyword>
<dbReference type="EMBL" id="CP020028">
    <property type="protein sequence ID" value="ASR49497.1"/>
    <property type="molecule type" value="Genomic_DNA"/>
</dbReference>
<dbReference type="OrthoDB" id="2662123at2"/>
<gene>
    <name evidence="2" type="ORF">B4V02_23820</name>
</gene>
<keyword evidence="1" id="KW-0472">Membrane</keyword>
<proteinExistence type="predicted"/>
<name>A0A222WSI2_9BACL</name>
<dbReference type="AlphaFoldDB" id="A0A222WSI2"/>
<sequence length="55" mass="6113">MDDVPSWVQIIANVGFPIGVTFYLLIRFEKKIDVLSETMGNLIEAIKNSSTGGRK</sequence>
<protein>
    <recommendedName>
        <fullName evidence="4">YvrJ family protein</fullName>
    </recommendedName>
</protein>